<accession>A0A5C6S6W3</accession>
<evidence type="ECO:0000313" key="3">
    <source>
        <dbReference type="EMBL" id="TXB70230.1"/>
    </source>
</evidence>
<feature type="domain" description="Secretion system C-terminal sorting" evidence="2">
    <location>
        <begin position="627"/>
        <end position="702"/>
    </location>
</feature>
<dbReference type="Proteomes" id="UP000321580">
    <property type="component" value="Unassembled WGS sequence"/>
</dbReference>
<dbReference type="Pfam" id="PF18962">
    <property type="entry name" value="Por_Secre_tail"/>
    <property type="match status" value="1"/>
</dbReference>
<gene>
    <name evidence="3" type="ORF">FRY97_00560</name>
</gene>
<dbReference type="AlphaFoldDB" id="A0A5C6S6W3"/>
<proteinExistence type="predicted"/>
<evidence type="ECO:0000313" key="4">
    <source>
        <dbReference type="Proteomes" id="UP000321580"/>
    </source>
</evidence>
<feature type="chain" id="PRO_5023048726" evidence="1">
    <location>
        <begin position="21"/>
        <end position="703"/>
    </location>
</feature>
<feature type="signal peptide" evidence="1">
    <location>
        <begin position="1"/>
        <end position="20"/>
    </location>
</feature>
<dbReference type="Gene3D" id="2.80.10.50">
    <property type="match status" value="2"/>
</dbReference>
<organism evidence="3 4">
    <name type="scientific">Phaeodactylibacter luteus</name>
    <dbReference type="NCBI Taxonomy" id="1564516"/>
    <lineage>
        <taxon>Bacteria</taxon>
        <taxon>Pseudomonadati</taxon>
        <taxon>Bacteroidota</taxon>
        <taxon>Saprospiria</taxon>
        <taxon>Saprospirales</taxon>
        <taxon>Haliscomenobacteraceae</taxon>
        <taxon>Phaeodactylibacter</taxon>
    </lineage>
</organism>
<dbReference type="NCBIfam" id="TIGR04183">
    <property type="entry name" value="Por_Secre_tail"/>
    <property type="match status" value="1"/>
</dbReference>
<comment type="caution">
    <text evidence="3">The sequence shown here is derived from an EMBL/GenBank/DDBJ whole genome shotgun (WGS) entry which is preliminary data.</text>
</comment>
<dbReference type="NCBIfam" id="TIGR02608">
    <property type="entry name" value="delta_60_rpt"/>
    <property type="match status" value="7"/>
</dbReference>
<keyword evidence="1" id="KW-0732">Signal</keyword>
<reference evidence="3 4" key="1">
    <citation type="submission" date="2019-08" db="EMBL/GenBank/DDBJ databases">
        <title>Genome of Phaeodactylibacter luteus.</title>
        <authorList>
            <person name="Bowman J.P."/>
        </authorList>
    </citation>
    <scope>NUCLEOTIDE SEQUENCE [LARGE SCALE GENOMIC DNA]</scope>
    <source>
        <strain evidence="3 4">KCTC 42180</strain>
    </source>
</reference>
<dbReference type="RefSeq" id="WP_147165462.1">
    <property type="nucleotide sequence ID" value="NZ_VOOR01000001.1"/>
</dbReference>
<keyword evidence="4" id="KW-1185">Reference proteome</keyword>
<dbReference type="SUPFAM" id="SSF101898">
    <property type="entry name" value="NHL repeat"/>
    <property type="match status" value="1"/>
</dbReference>
<name>A0A5C6S6W3_9BACT</name>
<protein>
    <submittedName>
        <fullName evidence="3">T9SS type A sorting domain-containing protein</fullName>
    </submittedName>
</protein>
<dbReference type="InterPro" id="IPR021655">
    <property type="entry name" value="Put_metal-bd"/>
</dbReference>
<dbReference type="Pfam" id="PF17164">
    <property type="entry name" value="DUF5122"/>
    <property type="match status" value="3"/>
</dbReference>
<evidence type="ECO:0000259" key="2">
    <source>
        <dbReference type="Pfam" id="PF18962"/>
    </source>
</evidence>
<dbReference type="EMBL" id="VOOR01000001">
    <property type="protein sequence ID" value="TXB70230.1"/>
    <property type="molecule type" value="Genomic_DNA"/>
</dbReference>
<dbReference type="InterPro" id="IPR013431">
    <property type="entry name" value="Delta_60_rpt"/>
</dbReference>
<dbReference type="InterPro" id="IPR026444">
    <property type="entry name" value="Secre_tail"/>
</dbReference>
<dbReference type="OrthoDB" id="9805017at2"/>
<sequence>MKKIITLLAIGLFPYLPLSAQDGTPDSTFAGDGIALLDFFGQTETGNGIVVQPDGKILAVASMTRDNNFELGVVRINEDGSLDSTFADNGAFLYDNPGVSDLGYDIKLLEDGSILACGSFGLEPADTDFFVYKLTKDGLLDSTFAENGARVIRTGAGNDYARAMAVSEDGTIFLTGDTGVPGFSFASNTVVKLDADGHVDSTWADQGAFFWNTDSTRNESLQLEILADGNLVVSGRAVPAGSDRIALYKVLADGTGLDTTFGTGGVVLAPFQGKGYGMTVHPNGNILVAGNNLGGQGFDAVVAAYNQDGTPNMAFGTNGATLMNYGINDVGLSIAVQQDGKIIVGGESGGTFFFGPPRAFFSARLDALGVVDSTWGDNGFVTTPTSDFFAFSNGCTVQPDGKVLLVGATATPQTGNDLTFIRYGNFIDQDMDGVRFDQDCDDLDAAVFQEVELFVDADGDGYDDGQAVICMGDEVPAGYTMETNGTDCDDTDSEAFQLALLFVDADGDGYDDGQQEVCFGTAAPDGFSEESAGSDCDDTDPETFQLALLFVDADGDGYDNGRQEVCFGTTAPDGFSEESAGDDCDDDNPDIFPGAEEIPNNGVDEDCDGMDLVVSVRETALASRFELYPNPASGTEVVLEVTGPAVQAQAVQLLDATGRQLQQLALDFNQNQAVINIAGLPAGLYILAIQTAEGVAAKRLIVE</sequence>
<dbReference type="Pfam" id="PF11617">
    <property type="entry name" value="Cu-binding_MopE"/>
    <property type="match status" value="3"/>
</dbReference>
<evidence type="ECO:0000256" key="1">
    <source>
        <dbReference type="SAM" id="SignalP"/>
    </source>
</evidence>